<keyword evidence="4 7" id="KW-0378">Hydrolase</keyword>
<evidence type="ECO:0000256" key="7">
    <source>
        <dbReference type="RuleBase" id="RU003435"/>
    </source>
</evidence>
<proteinExistence type="inferred from homology"/>
<evidence type="ECO:0000313" key="10">
    <source>
        <dbReference type="Proteomes" id="UP000015354"/>
    </source>
</evidence>
<comment type="caution">
    <text evidence="9">The sequence shown here is derived from an EMBL/GenBank/DDBJ whole genome shotgun (WGS) entry which is preliminary data.</text>
</comment>
<reference evidence="9 10" key="1">
    <citation type="journal article" date="2013" name="PLoS ONE">
        <title>Predicting the Proteins of Angomonas deanei, Strigomonas culicis and Their Respective Endosymbionts Reveals New Aspects of the Trypanosomatidae Family.</title>
        <authorList>
            <person name="Motta M.C."/>
            <person name="Martins A.C."/>
            <person name="de Souza S.S."/>
            <person name="Catta-Preta C.M."/>
            <person name="Silva R."/>
            <person name="Klein C.C."/>
            <person name="de Almeida L.G."/>
            <person name="de Lima Cunha O."/>
            <person name="Ciapina L.P."/>
            <person name="Brocchi M."/>
            <person name="Colabardini A.C."/>
            <person name="de Araujo Lima B."/>
            <person name="Machado C.R."/>
            <person name="de Almeida Soares C.M."/>
            <person name="Probst C.M."/>
            <person name="de Menezes C.B."/>
            <person name="Thompson C.E."/>
            <person name="Bartholomeu D.C."/>
            <person name="Gradia D.F."/>
            <person name="Pavoni D.P."/>
            <person name="Grisard E.C."/>
            <person name="Fantinatti-Garboggini F."/>
            <person name="Marchini F.K."/>
            <person name="Rodrigues-Luiz G.F."/>
            <person name="Wagner G."/>
            <person name="Goldman G.H."/>
            <person name="Fietto J.L."/>
            <person name="Elias M.C."/>
            <person name="Goldman M.H."/>
            <person name="Sagot M.F."/>
            <person name="Pereira M."/>
            <person name="Stoco P.H."/>
            <person name="de Mendonca-Neto R.P."/>
            <person name="Teixeira S.M."/>
            <person name="Maciel T.E."/>
            <person name="de Oliveira Mendes T.A."/>
            <person name="Urmenyi T.P."/>
            <person name="de Souza W."/>
            <person name="Schenkman S."/>
            <person name="de Vasconcelos A.T."/>
        </authorList>
    </citation>
    <scope>NUCLEOTIDE SEQUENCE [LARGE SCALE GENOMIC DNA]</scope>
</reference>
<dbReference type="InterPro" id="IPR045090">
    <property type="entry name" value="Pept_M3A_M3B"/>
</dbReference>
<feature type="domain" description="Peptidase M3A/M3B catalytic" evidence="8">
    <location>
        <begin position="226"/>
        <end position="682"/>
    </location>
</feature>
<comment type="cofactor">
    <cofactor evidence="7">
        <name>Zn(2+)</name>
        <dbReference type="ChEBI" id="CHEBI:29105"/>
    </cofactor>
    <text evidence="7">Binds 1 zinc ion.</text>
</comment>
<keyword evidence="10" id="KW-1185">Reference proteome</keyword>
<dbReference type="SUPFAM" id="SSF55486">
    <property type="entry name" value="Metalloproteases ('zincins'), catalytic domain"/>
    <property type="match status" value="1"/>
</dbReference>
<dbReference type="FunFam" id="3.40.390.10:FF:000074">
    <property type="entry name" value="Metalloprotease"/>
    <property type="match status" value="1"/>
</dbReference>
<dbReference type="InterPro" id="IPR001567">
    <property type="entry name" value="Pept_M3A_M3B_dom"/>
</dbReference>
<evidence type="ECO:0000256" key="1">
    <source>
        <dbReference type="ARBA" id="ARBA00006040"/>
    </source>
</evidence>
<dbReference type="GO" id="GO:0006508">
    <property type="term" value="P:proteolysis"/>
    <property type="evidence" value="ECO:0007669"/>
    <property type="project" value="UniProtKB-KW"/>
</dbReference>
<dbReference type="GO" id="GO:0046872">
    <property type="term" value="F:metal ion binding"/>
    <property type="evidence" value="ECO:0007669"/>
    <property type="project" value="UniProtKB-UniRule"/>
</dbReference>
<dbReference type="MEROPS" id="M03.011"/>
<evidence type="ECO:0000313" key="9">
    <source>
        <dbReference type="EMBL" id="EPY21849.1"/>
    </source>
</evidence>
<dbReference type="Gene3D" id="1.10.1370.10">
    <property type="entry name" value="Neurolysin, domain 3"/>
    <property type="match status" value="1"/>
</dbReference>
<dbReference type="AlphaFoldDB" id="S9TZ27"/>
<name>S9TZ27_9TRYP</name>
<evidence type="ECO:0000259" key="8">
    <source>
        <dbReference type="Pfam" id="PF01432"/>
    </source>
</evidence>
<evidence type="ECO:0000256" key="4">
    <source>
        <dbReference type="ARBA" id="ARBA00022801"/>
    </source>
</evidence>
<gene>
    <name evidence="9" type="ORF">STCU_08461</name>
</gene>
<keyword evidence="3 7" id="KW-0479">Metal-binding</keyword>
<evidence type="ECO:0000256" key="6">
    <source>
        <dbReference type="ARBA" id="ARBA00023049"/>
    </source>
</evidence>
<protein>
    <submittedName>
        <fullName evidence="9">Thimet oligopeptidase</fullName>
    </submittedName>
</protein>
<evidence type="ECO:0000256" key="2">
    <source>
        <dbReference type="ARBA" id="ARBA00022670"/>
    </source>
</evidence>
<comment type="similarity">
    <text evidence="1 7">Belongs to the peptidase M3 family.</text>
</comment>
<dbReference type="GO" id="GO:0004222">
    <property type="term" value="F:metalloendopeptidase activity"/>
    <property type="evidence" value="ECO:0007669"/>
    <property type="project" value="InterPro"/>
</dbReference>
<dbReference type="PANTHER" id="PTHR11804">
    <property type="entry name" value="PROTEASE M3 THIMET OLIGOPEPTIDASE-RELATED"/>
    <property type="match status" value="1"/>
</dbReference>
<dbReference type="OrthoDB" id="534666at2759"/>
<keyword evidence="6 7" id="KW-0482">Metalloprotease</keyword>
<evidence type="ECO:0000256" key="3">
    <source>
        <dbReference type="ARBA" id="ARBA00022723"/>
    </source>
</evidence>
<dbReference type="PANTHER" id="PTHR11804:SF84">
    <property type="entry name" value="SACCHAROLYSIN"/>
    <property type="match status" value="1"/>
</dbReference>
<dbReference type="Pfam" id="PF01432">
    <property type="entry name" value="Peptidase_M3"/>
    <property type="match status" value="1"/>
</dbReference>
<keyword evidence="2 7" id="KW-0645">Protease</keyword>
<dbReference type="PROSITE" id="PS51257">
    <property type="entry name" value="PROKAR_LIPOPROTEIN"/>
    <property type="match status" value="1"/>
</dbReference>
<organism evidence="9 10">
    <name type="scientific">Strigomonas culicis</name>
    <dbReference type="NCBI Taxonomy" id="28005"/>
    <lineage>
        <taxon>Eukaryota</taxon>
        <taxon>Discoba</taxon>
        <taxon>Euglenozoa</taxon>
        <taxon>Kinetoplastea</taxon>
        <taxon>Metakinetoplastina</taxon>
        <taxon>Trypanosomatida</taxon>
        <taxon>Trypanosomatidae</taxon>
        <taxon>Strigomonadinae</taxon>
        <taxon>Strigomonas</taxon>
    </lineage>
</organism>
<dbReference type="InterPro" id="IPR024077">
    <property type="entry name" value="Neurolysin/TOP_dom2"/>
</dbReference>
<sequence>MSRLFAQVVSASKCAAFFPLTVSACQQVAAASQQRSDALLQTIYAQKVHTFENSAEAMDFAAADISISASLLSVVSHLSPHKEVRDEANKLVVALESYAIDKFEANRRMYEILKKVETSSAYQEEYAVGGNRHPEYAYWMQDKLEEYRRKGMELPDDQFARAVQLQKELAELSTTFSQNISEDKTEAHFTGEELKGVPASVMAALKRREEDGKYVLKMDYPTYFGVMKSCEVAATREQMGTAFNNRAHPVNDEVLREIISKRHELAVLLGFPSFAHYYISDKMAKTPDTAKAFVENLIPKLQKKWETEAALIKSHLHPSCVLSDEGNIQWFDINFMINEIKKNLLNVSETAIQEYFPMDATVKALFDIYESFFDIAFLEVNNGDELWHPDAKTLQVTDNKTGKLLGFIILDLFPREGKYSHACCHSVVPPAREPGSETTFSPSLSVVIANFPTATADRPALFLHSDVETFFHEFGHAIHGLMGRSRMPTLAGTSVKRDFVELPSQMLEEWLWEPSILQRITAHYKTKQALPKELIDAKVQSRNAFGGRDSLRQLQFATYSLDIFGVPFSAQPKEKLDTTSLFYQVEPRVLPGITYATNTHFESAFGHLTGYGAGYYGYMWSKVFALDVFEFIRARDGLLDAKLGQRYVDCIIGVGGGKDPNECLRDFLGREPTNKAFLRNIGV</sequence>
<dbReference type="EMBL" id="ATMH01008461">
    <property type="protein sequence ID" value="EPY21849.1"/>
    <property type="molecule type" value="Genomic_DNA"/>
</dbReference>
<keyword evidence="5 7" id="KW-0862">Zinc</keyword>
<dbReference type="Proteomes" id="UP000015354">
    <property type="component" value="Unassembled WGS sequence"/>
</dbReference>
<dbReference type="CDD" id="cd06455">
    <property type="entry name" value="M3A_TOP"/>
    <property type="match status" value="1"/>
</dbReference>
<dbReference type="InterPro" id="IPR024079">
    <property type="entry name" value="MetalloPept_cat_dom_sf"/>
</dbReference>
<accession>S9TZ27</accession>
<evidence type="ECO:0000256" key="5">
    <source>
        <dbReference type="ARBA" id="ARBA00022833"/>
    </source>
</evidence>
<dbReference type="Gene3D" id="3.40.390.10">
    <property type="entry name" value="Collagenase (Catalytic Domain)"/>
    <property type="match status" value="1"/>
</dbReference>
<dbReference type="GO" id="GO:0006518">
    <property type="term" value="P:peptide metabolic process"/>
    <property type="evidence" value="ECO:0007669"/>
    <property type="project" value="TreeGrafter"/>
</dbReference>